<proteinExistence type="predicted"/>
<dbReference type="KEGG" id="gtt:GUITHDRAFT_150040"/>
<gene>
    <name evidence="1" type="ORF">GUITHDRAFT_150040</name>
</gene>
<keyword evidence="3" id="KW-1185">Reference proteome</keyword>
<evidence type="ECO:0000313" key="2">
    <source>
        <dbReference type="EnsemblProtists" id="EKX54534"/>
    </source>
</evidence>
<organism evidence="1">
    <name type="scientific">Guillardia theta (strain CCMP2712)</name>
    <name type="common">Cryptophyte</name>
    <dbReference type="NCBI Taxonomy" id="905079"/>
    <lineage>
        <taxon>Eukaryota</taxon>
        <taxon>Cryptophyceae</taxon>
        <taxon>Pyrenomonadales</taxon>
        <taxon>Geminigeraceae</taxon>
        <taxon>Guillardia</taxon>
    </lineage>
</organism>
<evidence type="ECO:0000313" key="3">
    <source>
        <dbReference type="Proteomes" id="UP000011087"/>
    </source>
</evidence>
<dbReference type="RefSeq" id="XP_005841514.1">
    <property type="nucleotide sequence ID" value="XM_005841457.1"/>
</dbReference>
<accession>L1K1S6</accession>
<dbReference type="PaxDb" id="55529-EKX54534"/>
<dbReference type="Proteomes" id="UP000011087">
    <property type="component" value="Unassembled WGS sequence"/>
</dbReference>
<evidence type="ECO:0000313" key="1">
    <source>
        <dbReference type="EMBL" id="EKX54534.1"/>
    </source>
</evidence>
<dbReference type="HOGENOM" id="CLU_2676308_0_0_1"/>
<dbReference type="GeneID" id="17311055"/>
<reference evidence="3" key="2">
    <citation type="submission" date="2012-11" db="EMBL/GenBank/DDBJ databases">
        <authorList>
            <person name="Kuo A."/>
            <person name="Curtis B.A."/>
            <person name="Tanifuji G."/>
            <person name="Burki F."/>
            <person name="Gruber A."/>
            <person name="Irimia M."/>
            <person name="Maruyama S."/>
            <person name="Arias M.C."/>
            <person name="Ball S.G."/>
            <person name="Gile G.H."/>
            <person name="Hirakawa Y."/>
            <person name="Hopkins J.F."/>
            <person name="Rensing S.A."/>
            <person name="Schmutz J."/>
            <person name="Symeonidi A."/>
            <person name="Elias M."/>
            <person name="Eveleigh R.J."/>
            <person name="Herman E.K."/>
            <person name="Klute M.J."/>
            <person name="Nakayama T."/>
            <person name="Obornik M."/>
            <person name="Reyes-Prieto A."/>
            <person name="Armbrust E.V."/>
            <person name="Aves S.J."/>
            <person name="Beiko R.G."/>
            <person name="Coutinho P."/>
            <person name="Dacks J.B."/>
            <person name="Durnford D.G."/>
            <person name="Fast N.M."/>
            <person name="Green B.R."/>
            <person name="Grisdale C."/>
            <person name="Hempe F."/>
            <person name="Henrissat B."/>
            <person name="Hoppner M.P."/>
            <person name="Ishida K.-I."/>
            <person name="Kim E."/>
            <person name="Koreny L."/>
            <person name="Kroth P.G."/>
            <person name="Liu Y."/>
            <person name="Malik S.-B."/>
            <person name="Maier U.G."/>
            <person name="McRose D."/>
            <person name="Mock T."/>
            <person name="Neilson J.A."/>
            <person name="Onodera N.T."/>
            <person name="Poole A.M."/>
            <person name="Pritham E.J."/>
            <person name="Richards T.A."/>
            <person name="Rocap G."/>
            <person name="Roy S.W."/>
            <person name="Sarai C."/>
            <person name="Schaack S."/>
            <person name="Shirato S."/>
            <person name="Slamovits C.H."/>
            <person name="Spencer D.F."/>
            <person name="Suzuki S."/>
            <person name="Worden A.Z."/>
            <person name="Zauner S."/>
            <person name="Barry K."/>
            <person name="Bell C."/>
            <person name="Bharti A.K."/>
            <person name="Crow J.A."/>
            <person name="Grimwood J."/>
            <person name="Kramer R."/>
            <person name="Lindquist E."/>
            <person name="Lucas S."/>
            <person name="Salamov A."/>
            <person name="McFadden G.I."/>
            <person name="Lane C.E."/>
            <person name="Keeling P.J."/>
            <person name="Gray M.W."/>
            <person name="Grigoriev I.V."/>
            <person name="Archibald J.M."/>
        </authorList>
    </citation>
    <scope>NUCLEOTIDE SEQUENCE</scope>
    <source>
        <strain evidence="3">CCMP2712</strain>
    </source>
</reference>
<reference evidence="1 3" key="1">
    <citation type="journal article" date="2012" name="Nature">
        <title>Algal genomes reveal evolutionary mosaicism and the fate of nucleomorphs.</title>
        <authorList>
            <consortium name="DOE Joint Genome Institute"/>
            <person name="Curtis B.A."/>
            <person name="Tanifuji G."/>
            <person name="Burki F."/>
            <person name="Gruber A."/>
            <person name="Irimia M."/>
            <person name="Maruyama S."/>
            <person name="Arias M.C."/>
            <person name="Ball S.G."/>
            <person name="Gile G.H."/>
            <person name="Hirakawa Y."/>
            <person name="Hopkins J.F."/>
            <person name="Kuo A."/>
            <person name="Rensing S.A."/>
            <person name="Schmutz J."/>
            <person name="Symeonidi A."/>
            <person name="Elias M."/>
            <person name="Eveleigh R.J."/>
            <person name="Herman E.K."/>
            <person name="Klute M.J."/>
            <person name="Nakayama T."/>
            <person name="Obornik M."/>
            <person name="Reyes-Prieto A."/>
            <person name="Armbrust E.V."/>
            <person name="Aves S.J."/>
            <person name="Beiko R.G."/>
            <person name="Coutinho P."/>
            <person name="Dacks J.B."/>
            <person name="Durnford D.G."/>
            <person name="Fast N.M."/>
            <person name="Green B.R."/>
            <person name="Grisdale C.J."/>
            <person name="Hempel F."/>
            <person name="Henrissat B."/>
            <person name="Hoppner M.P."/>
            <person name="Ishida K."/>
            <person name="Kim E."/>
            <person name="Koreny L."/>
            <person name="Kroth P.G."/>
            <person name="Liu Y."/>
            <person name="Malik S.B."/>
            <person name="Maier U.G."/>
            <person name="McRose D."/>
            <person name="Mock T."/>
            <person name="Neilson J.A."/>
            <person name="Onodera N.T."/>
            <person name="Poole A.M."/>
            <person name="Pritham E.J."/>
            <person name="Richards T.A."/>
            <person name="Rocap G."/>
            <person name="Roy S.W."/>
            <person name="Sarai C."/>
            <person name="Schaack S."/>
            <person name="Shirato S."/>
            <person name="Slamovits C.H."/>
            <person name="Spencer D.F."/>
            <person name="Suzuki S."/>
            <person name="Worden A.Z."/>
            <person name="Zauner S."/>
            <person name="Barry K."/>
            <person name="Bell C."/>
            <person name="Bharti A.K."/>
            <person name="Crow J.A."/>
            <person name="Grimwood J."/>
            <person name="Kramer R."/>
            <person name="Lindquist E."/>
            <person name="Lucas S."/>
            <person name="Salamov A."/>
            <person name="McFadden G.I."/>
            <person name="Lane C.E."/>
            <person name="Keeling P.J."/>
            <person name="Gray M.W."/>
            <person name="Grigoriev I.V."/>
            <person name="Archibald J.M."/>
        </authorList>
    </citation>
    <scope>NUCLEOTIDE SEQUENCE</scope>
    <source>
        <strain evidence="1 3">CCMP2712</strain>
    </source>
</reference>
<reference evidence="2" key="3">
    <citation type="submission" date="2016-03" db="UniProtKB">
        <authorList>
            <consortium name="EnsemblProtists"/>
        </authorList>
    </citation>
    <scope>IDENTIFICATION</scope>
</reference>
<dbReference type="AlphaFoldDB" id="L1K1S6"/>
<sequence>MRAKCILVVVHDHACSSFRHGTAVMVLYGRQLQQYSIATSTSLAALLLCDSFASESKSQLDGSYSRNIMIAIGTS</sequence>
<dbReference type="EnsemblProtists" id="EKX54534">
    <property type="protein sequence ID" value="EKX54534"/>
    <property type="gene ID" value="GUITHDRAFT_150040"/>
</dbReference>
<dbReference type="EMBL" id="JH992967">
    <property type="protein sequence ID" value="EKX54534.1"/>
    <property type="molecule type" value="Genomic_DNA"/>
</dbReference>
<protein>
    <submittedName>
        <fullName evidence="1 2">Uncharacterized protein</fullName>
    </submittedName>
</protein>
<name>L1K1S6_GUITC</name>